<proteinExistence type="predicted"/>
<dbReference type="AlphaFoldDB" id="A0AAE8MCV4"/>
<gene>
    <name evidence="1" type="ORF">FTOL_08596</name>
</gene>
<name>A0AAE8MCV4_9HYPO</name>
<dbReference type="Proteomes" id="UP001187734">
    <property type="component" value="Unassembled WGS sequence"/>
</dbReference>
<reference evidence="1" key="1">
    <citation type="submission" date="2018-03" db="EMBL/GenBank/DDBJ databases">
        <authorList>
            <person name="Guldener U."/>
        </authorList>
    </citation>
    <scope>NUCLEOTIDE SEQUENCE</scope>
</reference>
<evidence type="ECO:0000313" key="2">
    <source>
        <dbReference type="Proteomes" id="UP001187734"/>
    </source>
</evidence>
<evidence type="ECO:0000313" key="1">
    <source>
        <dbReference type="EMBL" id="SPJ80204.1"/>
    </source>
</evidence>
<sequence>MDIAIAEQNDLGVEMMQIACRRIQGNYLDCVNEAVASQIDPLTNWNTFAGLADMKQFIATRQQASGDPRGPVSIIMAAAESSVAEQICQLETELENERVRLREVTRTKWQF</sequence>
<comment type="caution">
    <text evidence="1">The sequence shown here is derived from an EMBL/GenBank/DDBJ whole genome shotgun (WGS) entry which is preliminary data.</text>
</comment>
<accession>A0AAE8MCV4</accession>
<protein>
    <submittedName>
        <fullName evidence="1">Uncharacterized protein</fullName>
    </submittedName>
</protein>
<dbReference type="EMBL" id="ONZP01000304">
    <property type="protein sequence ID" value="SPJ80204.1"/>
    <property type="molecule type" value="Genomic_DNA"/>
</dbReference>
<organism evidence="1 2">
    <name type="scientific">Fusarium torulosum</name>
    <dbReference type="NCBI Taxonomy" id="33205"/>
    <lineage>
        <taxon>Eukaryota</taxon>
        <taxon>Fungi</taxon>
        <taxon>Dikarya</taxon>
        <taxon>Ascomycota</taxon>
        <taxon>Pezizomycotina</taxon>
        <taxon>Sordariomycetes</taxon>
        <taxon>Hypocreomycetidae</taxon>
        <taxon>Hypocreales</taxon>
        <taxon>Nectriaceae</taxon>
        <taxon>Fusarium</taxon>
    </lineage>
</organism>
<keyword evidence="2" id="KW-1185">Reference proteome</keyword>